<feature type="domain" description="Formyl transferase N-terminal" evidence="9">
    <location>
        <begin position="7"/>
        <end position="184"/>
    </location>
</feature>
<dbReference type="FunFam" id="3.40.50.170:FF:000003">
    <property type="entry name" value="Methionyl-tRNA formyltransferase"/>
    <property type="match status" value="1"/>
</dbReference>
<evidence type="ECO:0000256" key="4">
    <source>
        <dbReference type="ARBA" id="ARBA00016014"/>
    </source>
</evidence>
<dbReference type="CDD" id="cd08646">
    <property type="entry name" value="FMT_core_Met-tRNA-FMT_N"/>
    <property type="match status" value="1"/>
</dbReference>
<dbReference type="InterPro" id="IPR044135">
    <property type="entry name" value="Met-tRNA-FMT_C"/>
</dbReference>
<dbReference type="InterPro" id="IPR041711">
    <property type="entry name" value="Met-tRNA-FMT_N"/>
</dbReference>
<accession>A0A1G8LRJ6</accession>
<evidence type="ECO:0000256" key="5">
    <source>
        <dbReference type="ARBA" id="ARBA00022679"/>
    </source>
</evidence>
<name>A0A1G8LRJ6_9PSED</name>
<dbReference type="InterPro" id="IPR005793">
    <property type="entry name" value="Formyl_trans_C"/>
</dbReference>
<evidence type="ECO:0000256" key="7">
    <source>
        <dbReference type="ARBA" id="ARBA00048558"/>
    </source>
</evidence>
<dbReference type="STRING" id="428992.SAMN05216272_11245"/>
<dbReference type="SUPFAM" id="SSF53328">
    <property type="entry name" value="Formyltransferase"/>
    <property type="match status" value="1"/>
</dbReference>
<gene>
    <name evidence="8" type="primary">fmt</name>
    <name evidence="11" type="ORF">SAMN05216272_11245</name>
</gene>
<dbReference type="EC" id="2.1.2.9" evidence="3 8"/>
<dbReference type="SUPFAM" id="SSF50486">
    <property type="entry name" value="FMT C-terminal domain-like"/>
    <property type="match status" value="1"/>
</dbReference>
<evidence type="ECO:0000259" key="10">
    <source>
        <dbReference type="Pfam" id="PF02911"/>
    </source>
</evidence>
<comment type="similarity">
    <text evidence="2 8">Belongs to the Fmt family.</text>
</comment>
<dbReference type="Gene3D" id="3.40.50.170">
    <property type="entry name" value="Formyl transferase, N-terminal domain"/>
    <property type="match status" value="1"/>
</dbReference>
<proteinExistence type="inferred from homology"/>
<dbReference type="Gene3D" id="3.10.25.10">
    <property type="entry name" value="Formyl transferase, C-terminal domain"/>
    <property type="match status" value="1"/>
</dbReference>
<dbReference type="InterPro" id="IPR011034">
    <property type="entry name" value="Formyl_transferase-like_C_sf"/>
</dbReference>
<evidence type="ECO:0000256" key="3">
    <source>
        <dbReference type="ARBA" id="ARBA00012261"/>
    </source>
</evidence>
<dbReference type="InterPro" id="IPR005794">
    <property type="entry name" value="Fmt"/>
</dbReference>
<dbReference type="InterPro" id="IPR002376">
    <property type="entry name" value="Formyl_transf_N"/>
</dbReference>
<feature type="domain" description="Formyl transferase C-terminal" evidence="10">
    <location>
        <begin position="207"/>
        <end position="302"/>
    </location>
</feature>
<dbReference type="NCBIfam" id="TIGR00460">
    <property type="entry name" value="fmt"/>
    <property type="match status" value="1"/>
</dbReference>
<comment type="function">
    <text evidence="1 8">Attaches a formyl group to the free amino group of methionyl-tRNA(fMet). The formyl group appears to play a dual role in the initiator identity of N-formylmethionyl-tRNA by promoting its recognition by IF2 and preventing the misappropriation of this tRNA by the elongation apparatus.</text>
</comment>
<dbReference type="EMBL" id="FNDS01000012">
    <property type="protein sequence ID" value="SDI58296.1"/>
    <property type="molecule type" value="Genomic_DNA"/>
</dbReference>
<evidence type="ECO:0000256" key="1">
    <source>
        <dbReference type="ARBA" id="ARBA00002606"/>
    </source>
</evidence>
<comment type="catalytic activity">
    <reaction evidence="7 8">
        <text>L-methionyl-tRNA(fMet) + (6R)-10-formyltetrahydrofolate = N-formyl-L-methionyl-tRNA(fMet) + (6S)-5,6,7,8-tetrahydrofolate + H(+)</text>
        <dbReference type="Rhea" id="RHEA:24380"/>
        <dbReference type="Rhea" id="RHEA-COMP:9952"/>
        <dbReference type="Rhea" id="RHEA-COMP:9953"/>
        <dbReference type="ChEBI" id="CHEBI:15378"/>
        <dbReference type="ChEBI" id="CHEBI:57453"/>
        <dbReference type="ChEBI" id="CHEBI:78530"/>
        <dbReference type="ChEBI" id="CHEBI:78844"/>
        <dbReference type="ChEBI" id="CHEBI:195366"/>
        <dbReference type="EC" id="2.1.2.9"/>
    </reaction>
</comment>
<evidence type="ECO:0000313" key="11">
    <source>
        <dbReference type="EMBL" id="SDI58296.1"/>
    </source>
</evidence>
<evidence type="ECO:0000256" key="6">
    <source>
        <dbReference type="ARBA" id="ARBA00022917"/>
    </source>
</evidence>
<dbReference type="InterPro" id="IPR037022">
    <property type="entry name" value="Formyl_trans_C_sf"/>
</dbReference>
<dbReference type="Pfam" id="PF00551">
    <property type="entry name" value="Formyl_trans_N"/>
    <property type="match status" value="1"/>
</dbReference>
<dbReference type="PROSITE" id="PS00373">
    <property type="entry name" value="GART"/>
    <property type="match status" value="1"/>
</dbReference>
<dbReference type="Pfam" id="PF02911">
    <property type="entry name" value="Formyl_trans_C"/>
    <property type="match status" value="1"/>
</dbReference>
<dbReference type="InterPro" id="IPR036477">
    <property type="entry name" value="Formyl_transf_N_sf"/>
</dbReference>
<sequence>MSQSLRLVFAGTPEFAAAHLKALLDGPHQIVAVYTQPDRPAGRGQKLMPSPVKQLALEHGLPVLQPATLRDPAAQAELAALAPDLMVVVAYGLILPQVVLDIPRLGCINSHASLLPRWRGAAPIQRAVEAGDAESGVTVMQMEAGLDTGPMLLKTTTPISPSDTGGSLHDRLAELGPQAVVQAIEGLAAATLQGERQDDALATYAHKLSKDEAKLDWRRPAEELERRVRAFDPWPVCHTTLNGEALKVWGARLGEGRGEPGKILAASRDGLLVGCGEGSLLLTRLQLPGGKPLAFADLFNSRRDQFAIGLVLGQ</sequence>
<evidence type="ECO:0000256" key="2">
    <source>
        <dbReference type="ARBA" id="ARBA00010699"/>
    </source>
</evidence>
<keyword evidence="6 8" id="KW-0648">Protein biosynthesis</keyword>
<keyword evidence="5 8" id="KW-0808">Transferase</keyword>
<evidence type="ECO:0000256" key="8">
    <source>
        <dbReference type="HAMAP-Rule" id="MF_00182"/>
    </source>
</evidence>
<dbReference type="InterPro" id="IPR001555">
    <property type="entry name" value="GART_AS"/>
</dbReference>
<dbReference type="GO" id="GO:0004479">
    <property type="term" value="F:methionyl-tRNA formyltransferase activity"/>
    <property type="evidence" value="ECO:0007669"/>
    <property type="project" value="UniProtKB-UniRule"/>
</dbReference>
<evidence type="ECO:0000259" key="9">
    <source>
        <dbReference type="Pfam" id="PF00551"/>
    </source>
</evidence>
<dbReference type="OrthoDB" id="9802815at2"/>
<dbReference type="HAMAP" id="MF_00182">
    <property type="entry name" value="Formyl_trans"/>
    <property type="match status" value="1"/>
</dbReference>
<dbReference type="FunFam" id="3.40.50.12230:FF:000001">
    <property type="entry name" value="Methionyl-tRNA formyltransferase"/>
    <property type="match status" value="1"/>
</dbReference>
<dbReference type="PANTHER" id="PTHR11138">
    <property type="entry name" value="METHIONYL-TRNA FORMYLTRANSFERASE"/>
    <property type="match status" value="1"/>
</dbReference>
<dbReference type="AlphaFoldDB" id="A0A1G8LRJ6"/>
<evidence type="ECO:0000313" key="12">
    <source>
        <dbReference type="Proteomes" id="UP000199636"/>
    </source>
</evidence>
<dbReference type="CDD" id="cd08704">
    <property type="entry name" value="Met_tRNA_FMT_C"/>
    <property type="match status" value="1"/>
</dbReference>
<feature type="binding site" evidence="8">
    <location>
        <begin position="113"/>
        <end position="116"/>
    </location>
    <ligand>
        <name>(6S)-5,6,7,8-tetrahydrofolate</name>
        <dbReference type="ChEBI" id="CHEBI:57453"/>
    </ligand>
</feature>
<dbReference type="GO" id="GO:0005829">
    <property type="term" value="C:cytosol"/>
    <property type="evidence" value="ECO:0007669"/>
    <property type="project" value="TreeGrafter"/>
</dbReference>
<dbReference type="PANTHER" id="PTHR11138:SF5">
    <property type="entry name" value="METHIONYL-TRNA FORMYLTRANSFERASE, MITOCHONDRIAL"/>
    <property type="match status" value="1"/>
</dbReference>
<protein>
    <recommendedName>
        <fullName evidence="4 8">Methionyl-tRNA formyltransferase</fullName>
        <ecNumber evidence="3 8">2.1.2.9</ecNumber>
    </recommendedName>
</protein>
<dbReference type="RefSeq" id="WP_090267219.1">
    <property type="nucleotide sequence ID" value="NZ_FNDS01000012.1"/>
</dbReference>
<keyword evidence="12" id="KW-1185">Reference proteome</keyword>
<reference evidence="12" key="1">
    <citation type="submission" date="2016-10" db="EMBL/GenBank/DDBJ databases">
        <authorList>
            <person name="Varghese N."/>
            <person name="Submissions S."/>
        </authorList>
    </citation>
    <scope>NUCLEOTIDE SEQUENCE [LARGE SCALE GENOMIC DNA]</scope>
    <source>
        <strain evidence="12">CCM 7469</strain>
    </source>
</reference>
<dbReference type="Proteomes" id="UP000199636">
    <property type="component" value="Unassembled WGS sequence"/>
</dbReference>
<organism evidence="11 12">
    <name type="scientific">Pseudomonas panipatensis</name>
    <dbReference type="NCBI Taxonomy" id="428992"/>
    <lineage>
        <taxon>Bacteria</taxon>
        <taxon>Pseudomonadati</taxon>
        <taxon>Pseudomonadota</taxon>
        <taxon>Gammaproteobacteria</taxon>
        <taxon>Pseudomonadales</taxon>
        <taxon>Pseudomonadaceae</taxon>
        <taxon>Pseudomonas</taxon>
    </lineage>
</organism>